<accession>A0A382JGN3</accession>
<keyword evidence="5 6" id="KW-0472">Membrane</keyword>
<evidence type="ECO:0000259" key="7">
    <source>
        <dbReference type="Pfam" id="PF02706"/>
    </source>
</evidence>
<keyword evidence="3 6" id="KW-0812">Transmembrane</keyword>
<evidence type="ECO:0000256" key="3">
    <source>
        <dbReference type="ARBA" id="ARBA00022692"/>
    </source>
</evidence>
<proteinExistence type="predicted"/>
<evidence type="ECO:0000313" key="8">
    <source>
        <dbReference type="EMBL" id="SVC10512.1"/>
    </source>
</evidence>
<organism evidence="8">
    <name type="scientific">marine metagenome</name>
    <dbReference type="NCBI Taxonomy" id="408172"/>
    <lineage>
        <taxon>unclassified sequences</taxon>
        <taxon>metagenomes</taxon>
        <taxon>ecological metagenomes</taxon>
    </lineage>
</organism>
<sequence length="79" mass="8721">MKEIQNHNSSEDEIDLIELLKKVYLEKKFILKVSVLAGLFGIVYALFQPNEFTSTTTFIPQLNSGVKTGDSSLSGLASL</sequence>
<protein>
    <recommendedName>
        <fullName evidence="7">Polysaccharide chain length determinant N-terminal domain-containing protein</fullName>
    </recommendedName>
</protein>
<evidence type="ECO:0000256" key="1">
    <source>
        <dbReference type="ARBA" id="ARBA00004651"/>
    </source>
</evidence>
<evidence type="ECO:0000256" key="6">
    <source>
        <dbReference type="SAM" id="Phobius"/>
    </source>
</evidence>
<dbReference type="Pfam" id="PF02706">
    <property type="entry name" value="Wzz"/>
    <property type="match status" value="1"/>
</dbReference>
<comment type="subcellular location">
    <subcellularLocation>
        <location evidence="1">Cell membrane</location>
        <topology evidence="1">Multi-pass membrane protein</topology>
    </subcellularLocation>
</comment>
<dbReference type="AlphaFoldDB" id="A0A382JGN3"/>
<name>A0A382JGN3_9ZZZZ</name>
<dbReference type="GO" id="GO:0005886">
    <property type="term" value="C:plasma membrane"/>
    <property type="evidence" value="ECO:0007669"/>
    <property type="project" value="UniProtKB-SubCell"/>
</dbReference>
<feature type="non-terminal residue" evidence="8">
    <location>
        <position position="79"/>
    </location>
</feature>
<feature type="domain" description="Polysaccharide chain length determinant N-terminal" evidence="7">
    <location>
        <begin position="12"/>
        <end position="65"/>
    </location>
</feature>
<keyword evidence="2" id="KW-1003">Cell membrane</keyword>
<keyword evidence="4 6" id="KW-1133">Transmembrane helix</keyword>
<reference evidence="8" key="1">
    <citation type="submission" date="2018-05" db="EMBL/GenBank/DDBJ databases">
        <authorList>
            <person name="Lanie J.A."/>
            <person name="Ng W.-L."/>
            <person name="Kazmierczak K.M."/>
            <person name="Andrzejewski T.M."/>
            <person name="Davidsen T.M."/>
            <person name="Wayne K.J."/>
            <person name="Tettelin H."/>
            <person name="Glass J.I."/>
            <person name="Rusch D."/>
            <person name="Podicherti R."/>
            <person name="Tsui H.-C.T."/>
            <person name="Winkler M.E."/>
        </authorList>
    </citation>
    <scope>NUCLEOTIDE SEQUENCE</scope>
</reference>
<dbReference type="InterPro" id="IPR003856">
    <property type="entry name" value="LPS_length_determ_N"/>
</dbReference>
<evidence type="ECO:0000256" key="4">
    <source>
        <dbReference type="ARBA" id="ARBA00022989"/>
    </source>
</evidence>
<gene>
    <name evidence="8" type="ORF">METZ01_LOCUS263366</name>
</gene>
<feature type="transmembrane region" description="Helical" evidence="6">
    <location>
        <begin position="29"/>
        <end position="47"/>
    </location>
</feature>
<evidence type="ECO:0000256" key="2">
    <source>
        <dbReference type="ARBA" id="ARBA00022475"/>
    </source>
</evidence>
<dbReference type="EMBL" id="UINC01073830">
    <property type="protein sequence ID" value="SVC10512.1"/>
    <property type="molecule type" value="Genomic_DNA"/>
</dbReference>
<evidence type="ECO:0000256" key="5">
    <source>
        <dbReference type="ARBA" id="ARBA00023136"/>
    </source>
</evidence>